<dbReference type="OrthoDB" id="9771846at2"/>
<proteinExistence type="inferred from homology"/>
<reference evidence="5 6" key="1">
    <citation type="submission" date="2018-10" db="EMBL/GenBank/DDBJ databases">
        <title>Genomic Encyclopedia of Archaeal and Bacterial Type Strains, Phase II (KMG-II): from individual species to whole genera.</title>
        <authorList>
            <person name="Goeker M."/>
        </authorList>
    </citation>
    <scope>NUCLEOTIDE SEQUENCE [LARGE SCALE GENOMIC DNA]</scope>
    <source>
        <strain evidence="5 6">DSM 18602</strain>
    </source>
</reference>
<comment type="caution">
    <text evidence="5">The sequence shown here is derived from an EMBL/GenBank/DDBJ whole genome shotgun (WGS) entry which is preliminary data.</text>
</comment>
<dbReference type="InterPro" id="IPR029044">
    <property type="entry name" value="Nucleotide-diphossugar_trans"/>
</dbReference>
<evidence type="ECO:0000313" key="5">
    <source>
        <dbReference type="EMBL" id="RKR80849.1"/>
    </source>
</evidence>
<dbReference type="EMBL" id="RBKU01000001">
    <property type="protein sequence ID" value="RKR80849.1"/>
    <property type="molecule type" value="Genomic_DNA"/>
</dbReference>
<evidence type="ECO:0000313" key="6">
    <source>
        <dbReference type="Proteomes" id="UP000268007"/>
    </source>
</evidence>
<dbReference type="Gene3D" id="3.90.550.10">
    <property type="entry name" value="Spore Coat Polysaccharide Biosynthesis Protein SpsA, Chain A"/>
    <property type="match status" value="1"/>
</dbReference>
<dbReference type="GO" id="GO:0016757">
    <property type="term" value="F:glycosyltransferase activity"/>
    <property type="evidence" value="ECO:0007669"/>
    <property type="project" value="UniProtKB-KW"/>
</dbReference>
<feature type="domain" description="Glycosyltransferase 2-like" evidence="4">
    <location>
        <begin position="19"/>
        <end position="139"/>
    </location>
</feature>
<keyword evidence="2" id="KW-0328">Glycosyltransferase</keyword>
<gene>
    <name evidence="5" type="ORF">BDD43_0985</name>
</gene>
<dbReference type="Pfam" id="PF00535">
    <property type="entry name" value="Glycos_transf_2"/>
    <property type="match status" value="1"/>
</dbReference>
<comment type="similarity">
    <text evidence="1">Belongs to the glycosyltransferase 2 family.</text>
</comment>
<evidence type="ECO:0000259" key="4">
    <source>
        <dbReference type="Pfam" id="PF00535"/>
    </source>
</evidence>
<evidence type="ECO:0000256" key="1">
    <source>
        <dbReference type="ARBA" id="ARBA00006739"/>
    </source>
</evidence>
<dbReference type="SUPFAM" id="SSF53448">
    <property type="entry name" value="Nucleotide-diphospho-sugar transferases"/>
    <property type="match status" value="1"/>
</dbReference>
<keyword evidence="6" id="KW-1185">Reference proteome</keyword>
<evidence type="ECO:0000256" key="3">
    <source>
        <dbReference type="ARBA" id="ARBA00022679"/>
    </source>
</evidence>
<sequence length="342" mass="40096">MFYFREMYRPKIQHKVCAVTVTYENRWHLLKQVILRLLSFDNTSHVVVVNNASPYNVKNKALELGDDRVIVLDCAENLGSTGGYKKGLEFAHTLNTDFIWLLDDDNLPSEVGLDALLNNWDELGAEPDKTALFSLRTDRIHHIHMAKGASPYRYYLVPDNFLNFTFLRPYIKFRKLADKFKKYQKFKKRVEIPLASYGGFFLHKDMIDKIGYPDEKFYLYFDDAEYTYRVTAGGGKIWLISGSVITDIDHSFQVNYKRRFLHSIHLDLWNYRTYYFTRNGTYFYQLNATKRPWVFSINKFLFMSWLKFLSIVGSKQNEYKKLAAAVQDGLNGNLGKADADKF</sequence>
<dbReference type="Proteomes" id="UP000268007">
    <property type="component" value="Unassembled WGS sequence"/>
</dbReference>
<protein>
    <submittedName>
        <fullName evidence="5">GT2 family glycosyltransferase</fullName>
    </submittedName>
</protein>
<dbReference type="PANTHER" id="PTHR43179">
    <property type="entry name" value="RHAMNOSYLTRANSFERASE WBBL"/>
    <property type="match status" value="1"/>
</dbReference>
<dbReference type="PANTHER" id="PTHR43179:SF12">
    <property type="entry name" value="GALACTOFURANOSYLTRANSFERASE GLFT2"/>
    <property type="match status" value="1"/>
</dbReference>
<dbReference type="AlphaFoldDB" id="A0A495IYE6"/>
<keyword evidence="3 5" id="KW-0808">Transferase</keyword>
<evidence type="ECO:0000256" key="2">
    <source>
        <dbReference type="ARBA" id="ARBA00022676"/>
    </source>
</evidence>
<organism evidence="5 6">
    <name type="scientific">Mucilaginibacter gracilis</name>
    <dbReference type="NCBI Taxonomy" id="423350"/>
    <lineage>
        <taxon>Bacteria</taxon>
        <taxon>Pseudomonadati</taxon>
        <taxon>Bacteroidota</taxon>
        <taxon>Sphingobacteriia</taxon>
        <taxon>Sphingobacteriales</taxon>
        <taxon>Sphingobacteriaceae</taxon>
        <taxon>Mucilaginibacter</taxon>
    </lineage>
</organism>
<name>A0A495IYE6_9SPHI</name>
<dbReference type="InterPro" id="IPR001173">
    <property type="entry name" value="Glyco_trans_2-like"/>
</dbReference>
<accession>A0A495IYE6</accession>